<name>A0A0G1M3H3_9BACT</name>
<protein>
    <recommendedName>
        <fullName evidence="1">Asparagine synthetase domain-containing protein</fullName>
    </recommendedName>
</protein>
<comment type="caution">
    <text evidence="2">The sequence shown here is derived from an EMBL/GenBank/DDBJ whole genome shotgun (WGS) entry which is preliminary data.</text>
</comment>
<dbReference type="AlphaFoldDB" id="A0A0G1M3H3"/>
<organism evidence="2 3">
    <name type="scientific">Candidatus Amesbacteria bacterium GW2011_GWC2_45_19</name>
    <dbReference type="NCBI Taxonomy" id="1618366"/>
    <lineage>
        <taxon>Bacteria</taxon>
        <taxon>Candidatus Amesiibacteriota</taxon>
    </lineage>
</organism>
<dbReference type="Gene3D" id="3.40.50.620">
    <property type="entry name" value="HUPs"/>
    <property type="match status" value="1"/>
</dbReference>
<accession>A0A0G1M3H3</accession>
<dbReference type="InterPro" id="IPR014729">
    <property type="entry name" value="Rossmann-like_a/b/a_fold"/>
</dbReference>
<evidence type="ECO:0000313" key="2">
    <source>
        <dbReference type="EMBL" id="KKU02796.1"/>
    </source>
</evidence>
<dbReference type="GO" id="GO:0006529">
    <property type="term" value="P:asparagine biosynthetic process"/>
    <property type="evidence" value="ECO:0007669"/>
    <property type="project" value="InterPro"/>
</dbReference>
<dbReference type="Proteomes" id="UP000034264">
    <property type="component" value="Unassembled WGS sequence"/>
</dbReference>
<sequence>MKLNKNYFEARININNLRGGLLSEIISEVKIPNRKLPRPFFVQDDHSFCVGYFLSYDAHLDGDLILSICKRGDWKLLANWIADLLVLYVDTRAGEIKVMNGQTGKFPCFFSVEEGWVTISTSFFNVRRHLRRLDINLDEVVDSIVWNQASFTSESTIFKQIRRLPPAALLSIDRDLKTQMSPLINRLDMLKERVEPFQTAEEFTSALLDRVLQVVKRHSQAVNGSRIAAELSSGFDSGLVVYMLKNVNVGQFTAYTDYSPYMTEDTNIDTVRKFCQKHGIVDRLNDISELFPFSEIKKLEESKGEDYVTDHGFENHWWFHRTVSGGSEVALFTGDGGDEMYGMYDDTWIRFPIQFNYLSTVGLESWNIGEILTDMGKDILFGKGRYSAKTYYPSPFSSSVTALGQLYFPTFWETGVWPLRPLADPRISEVIKQIPKSLRVPNKRHEIWRLRPDIFIKEQFVPKAGPDRFGRRFIDERQKLIIEVLSNSVLGSWGLVKAKDIRDDFVKGKVDKYKAGGLSVLMLGLLVLELYLQKNNIK</sequence>
<evidence type="ECO:0000259" key="1">
    <source>
        <dbReference type="Pfam" id="PF00733"/>
    </source>
</evidence>
<dbReference type="GO" id="GO:0004066">
    <property type="term" value="F:asparagine synthase (glutamine-hydrolyzing) activity"/>
    <property type="evidence" value="ECO:0007669"/>
    <property type="project" value="InterPro"/>
</dbReference>
<reference evidence="2 3" key="1">
    <citation type="journal article" date="2015" name="Nature">
        <title>rRNA introns, odd ribosomes, and small enigmatic genomes across a large radiation of phyla.</title>
        <authorList>
            <person name="Brown C.T."/>
            <person name="Hug L.A."/>
            <person name="Thomas B.C."/>
            <person name="Sharon I."/>
            <person name="Castelle C.J."/>
            <person name="Singh A."/>
            <person name="Wilkins M.J."/>
            <person name="Williams K.H."/>
            <person name="Banfield J.F."/>
        </authorList>
    </citation>
    <scope>NUCLEOTIDE SEQUENCE [LARGE SCALE GENOMIC DNA]</scope>
</reference>
<gene>
    <name evidence="2" type="ORF">UX05_C0007G0025</name>
</gene>
<evidence type="ECO:0000313" key="3">
    <source>
        <dbReference type="Proteomes" id="UP000034264"/>
    </source>
</evidence>
<proteinExistence type="predicted"/>
<dbReference type="EMBL" id="LCKS01000007">
    <property type="protein sequence ID" value="KKU02796.1"/>
    <property type="molecule type" value="Genomic_DNA"/>
</dbReference>
<dbReference type="SUPFAM" id="SSF52402">
    <property type="entry name" value="Adenine nucleotide alpha hydrolases-like"/>
    <property type="match status" value="1"/>
</dbReference>
<dbReference type="Pfam" id="PF00733">
    <property type="entry name" value="Asn_synthase"/>
    <property type="match status" value="1"/>
</dbReference>
<feature type="domain" description="Asparagine synthetase" evidence="1">
    <location>
        <begin position="220"/>
        <end position="345"/>
    </location>
</feature>
<dbReference type="InterPro" id="IPR001962">
    <property type="entry name" value="Asn_synthase"/>
</dbReference>